<dbReference type="InterPro" id="IPR008333">
    <property type="entry name" value="Cbr1-like_FAD-bd_dom"/>
</dbReference>
<feature type="domain" description="FAD-binding FR-type" evidence="10">
    <location>
        <begin position="94"/>
        <end position="208"/>
    </location>
</feature>
<evidence type="ECO:0000256" key="1">
    <source>
        <dbReference type="ARBA" id="ARBA00001974"/>
    </source>
</evidence>
<dbReference type="PROSITE" id="PS51384">
    <property type="entry name" value="FAD_FR"/>
    <property type="match status" value="1"/>
</dbReference>
<evidence type="ECO:0000256" key="9">
    <source>
        <dbReference type="SAM" id="MobiDB-lite"/>
    </source>
</evidence>
<dbReference type="EMBL" id="JAPDFR010000009">
    <property type="protein sequence ID" value="KAK0383482.1"/>
    <property type="molecule type" value="Genomic_DNA"/>
</dbReference>
<dbReference type="Pfam" id="PF00970">
    <property type="entry name" value="FAD_binding_6"/>
    <property type="match status" value="1"/>
</dbReference>
<sequence>MNGLTHVRSTLCRGCESRLTKRAVLTAQSRLNCPVWQASNTRKASHQARWHPSGHAEPLRSGIAIRSLLAIAALGGAFFYISSSSTSKDTLNDTAFTPYTITAREAISPTSFVITISPNTPQQDLPYLLPGSPAWRYPLWSVEFKQPEVQIARHYTPLPPREGDDPRDGTLRFYVRAVGDGEMSNYLSRLRQGQRVWLRGPHRGFDVLQRLGSRKQLTVLAGGTGVVPGMQAAEAVLSARKDTTVKILWAVRKREELEGAKPTARSSWWPSAKPTEMKTGLGSPSPVGQQLEEMKRRFGERLQVYLAVDDEKSTFSEKFLADALKTTSGEADSQMSGEAGCRLHNQNLHQTVSEFEGQTPDCACSGRGKNLLLISGPDGFITHYTGPKVWLGGLQTQGSIGGITGKLQEQRPELQREWLVLKL</sequence>
<comment type="subcellular location">
    <subcellularLocation>
        <location evidence="2">Membrane</location>
    </subcellularLocation>
</comment>
<evidence type="ECO:0000256" key="6">
    <source>
        <dbReference type="ARBA" id="ARBA00023002"/>
    </source>
</evidence>
<comment type="cofactor">
    <cofactor evidence="1 8">
        <name>FAD</name>
        <dbReference type="ChEBI" id="CHEBI:57692"/>
    </cofactor>
</comment>
<evidence type="ECO:0000256" key="3">
    <source>
        <dbReference type="ARBA" id="ARBA00006105"/>
    </source>
</evidence>
<feature type="binding site" evidence="8">
    <location>
        <position position="155"/>
    </location>
    <ligand>
        <name>FAD</name>
        <dbReference type="ChEBI" id="CHEBI:57692"/>
    </ligand>
</feature>
<organism evidence="11 12">
    <name type="scientific">Sarocladium strictum</name>
    <name type="common">Black bundle disease fungus</name>
    <name type="synonym">Acremonium strictum</name>
    <dbReference type="NCBI Taxonomy" id="5046"/>
    <lineage>
        <taxon>Eukaryota</taxon>
        <taxon>Fungi</taxon>
        <taxon>Dikarya</taxon>
        <taxon>Ascomycota</taxon>
        <taxon>Pezizomycotina</taxon>
        <taxon>Sordariomycetes</taxon>
        <taxon>Hypocreomycetidae</taxon>
        <taxon>Hypocreales</taxon>
        <taxon>Sarocladiaceae</taxon>
        <taxon>Sarocladium</taxon>
    </lineage>
</organism>
<reference evidence="11" key="1">
    <citation type="submission" date="2022-10" db="EMBL/GenBank/DDBJ databases">
        <title>Determination and structural analysis of whole genome sequence of Sarocladium strictum F4-1.</title>
        <authorList>
            <person name="Hu L."/>
            <person name="Jiang Y."/>
        </authorList>
    </citation>
    <scope>NUCLEOTIDE SEQUENCE</scope>
    <source>
        <strain evidence="11">F4-1</strain>
    </source>
</reference>
<keyword evidence="6" id="KW-0560">Oxidoreductase</keyword>
<comment type="caution">
    <text evidence="11">The sequence shown here is derived from an EMBL/GenBank/DDBJ whole genome shotgun (WGS) entry which is preliminary data.</text>
</comment>
<comment type="similarity">
    <text evidence="3">Belongs to the flavoprotein pyridine nucleotide cytochrome reductase family.</text>
</comment>
<dbReference type="SUPFAM" id="SSF63380">
    <property type="entry name" value="Riboflavin synthase domain-like"/>
    <property type="match status" value="1"/>
</dbReference>
<feature type="binding site" evidence="8">
    <location>
        <position position="184"/>
    </location>
    <ligand>
        <name>FAD</name>
        <dbReference type="ChEBI" id="CHEBI:57692"/>
    </ligand>
</feature>
<dbReference type="GO" id="GO:0005739">
    <property type="term" value="C:mitochondrion"/>
    <property type="evidence" value="ECO:0007669"/>
    <property type="project" value="TreeGrafter"/>
</dbReference>
<dbReference type="Gene3D" id="3.40.50.80">
    <property type="entry name" value="Nucleotide-binding domain of ferredoxin-NADP reductase (FNR) module"/>
    <property type="match status" value="1"/>
</dbReference>
<dbReference type="InterPro" id="IPR001834">
    <property type="entry name" value="CBR-like"/>
</dbReference>
<keyword evidence="4 8" id="KW-0285">Flavoprotein</keyword>
<dbReference type="SUPFAM" id="SSF52343">
    <property type="entry name" value="Ferredoxin reductase-like, C-terminal NADP-linked domain"/>
    <property type="match status" value="1"/>
</dbReference>
<accession>A0AA39GA12</accession>
<name>A0AA39GA12_SARSR</name>
<evidence type="ECO:0000256" key="5">
    <source>
        <dbReference type="ARBA" id="ARBA00022827"/>
    </source>
</evidence>
<dbReference type="PRINTS" id="PR00406">
    <property type="entry name" value="CYTB5RDTASE"/>
</dbReference>
<keyword evidence="5 8" id="KW-0274">FAD</keyword>
<feature type="binding site" evidence="8">
    <location>
        <position position="153"/>
    </location>
    <ligand>
        <name>FAD</name>
        <dbReference type="ChEBI" id="CHEBI:57692"/>
    </ligand>
</feature>
<evidence type="ECO:0000256" key="7">
    <source>
        <dbReference type="ARBA" id="ARBA00023136"/>
    </source>
</evidence>
<evidence type="ECO:0000256" key="4">
    <source>
        <dbReference type="ARBA" id="ARBA00022630"/>
    </source>
</evidence>
<keyword evidence="12" id="KW-1185">Reference proteome</keyword>
<dbReference type="GO" id="GO:0016020">
    <property type="term" value="C:membrane"/>
    <property type="evidence" value="ECO:0007669"/>
    <property type="project" value="UniProtKB-SubCell"/>
</dbReference>
<dbReference type="PANTHER" id="PTHR19370">
    <property type="entry name" value="NADH-CYTOCHROME B5 REDUCTASE"/>
    <property type="match status" value="1"/>
</dbReference>
<feature type="region of interest" description="Disordered" evidence="9">
    <location>
        <begin position="262"/>
        <end position="287"/>
    </location>
</feature>
<proteinExistence type="inferred from homology"/>
<protein>
    <recommendedName>
        <fullName evidence="10">FAD-binding FR-type domain-containing protein</fullName>
    </recommendedName>
</protein>
<dbReference type="GO" id="GO:0016491">
    <property type="term" value="F:oxidoreductase activity"/>
    <property type="evidence" value="ECO:0007669"/>
    <property type="project" value="UniProtKB-KW"/>
</dbReference>
<dbReference type="CDD" id="cd06183">
    <property type="entry name" value="cyt_b5_reduct_like"/>
    <property type="match status" value="1"/>
</dbReference>
<evidence type="ECO:0000313" key="11">
    <source>
        <dbReference type="EMBL" id="KAK0383482.1"/>
    </source>
</evidence>
<dbReference type="InterPro" id="IPR017938">
    <property type="entry name" value="Riboflavin_synthase-like_b-brl"/>
</dbReference>
<dbReference type="InterPro" id="IPR039261">
    <property type="entry name" value="FNR_nucleotide-bd"/>
</dbReference>
<feature type="binding site" evidence="8">
    <location>
        <position position="183"/>
    </location>
    <ligand>
        <name>FAD</name>
        <dbReference type="ChEBI" id="CHEBI:57692"/>
    </ligand>
</feature>
<evidence type="ECO:0000256" key="8">
    <source>
        <dbReference type="PIRSR" id="PIRSR601834-1"/>
    </source>
</evidence>
<gene>
    <name evidence="11" type="ORF">NLU13_9393</name>
</gene>
<evidence type="ECO:0000313" key="12">
    <source>
        <dbReference type="Proteomes" id="UP001175261"/>
    </source>
</evidence>
<dbReference type="Proteomes" id="UP001175261">
    <property type="component" value="Unassembled WGS sequence"/>
</dbReference>
<evidence type="ECO:0000259" key="10">
    <source>
        <dbReference type="PROSITE" id="PS51384"/>
    </source>
</evidence>
<dbReference type="Gene3D" id="2.40.30.10">
    <property type="entry name" value="Translation factors"/>
    <property type="match status" value="1"/>
</dbReference>
<dbReference type="InterPro" id="IPR017927">
    <property type="entry name" value="FAD-bd_FR_type"/>
</dbReference>
<evidence type="ECO:0000256" key="2">
    <source>
        <dbReference type="ARBA" id="ARBA00004370"/>
    </source>
</evidence>
<keyword evidence="7" id="KW-0472">Membrane</keyword>
<dbReference type="PANTHER" id="PTHR19370:SF189">
    <property type="entry name" value="CYTOCHROME C MITOCHONDRIAL IMPORT FACTOR CYC2"/>
    <property type="match status" value="1"/>
</dbReference>
<dbReference type="AlphaFoldDB" id="A0AA39GA12"/>